<feature type="transmembrane region" description="Helical" evidence="1">
    <location>
        <begin position="71"/>
        <end position="94"/>
    </location>
</feature>
<reference evidence="2 3" key="1">
    <citation type="submission" date="2022-09" db="EMBL/GenBank/DDBJ databases">
        <title>Enrichment on poylsaccharides allowed isolation of novel metabolic and taxonomic groups of Haloarchaea.</title>
        <authorList>
            <person name="Sorokin D.Y."/>
            <person name="Elcheninov A.G."/>
            <person name="Khizhniak T.V."/>
            <person name="Kolganova T.V."/>
            <person name="Kublanov I.V."/>
        </authorList>
    </citation>
    <scope>NUCLEOTIDE SEQUENCE [LARGE SCALE GENOMIC DNA]</scope>
    <source>
        <strain evidence="2 3">AArc-curdl1</strain>
    </source>
</reference>
<dbReference type="AlphaFoldDB" id="A0AAP2ZD68"/>
<keyword evidence="1" id="KW-1133">Transmembrane helix</keyword>
<proteinExistence type="predicted"/>
<dbReference type="Proteomes" id="UP001321047">
    <property type="component" value="Unassembled WGS sequence"/>
</dbReference>
<feature type="transmembrane region" description="Helical" evidence="1">
    <location>
        <begin position="44"/>
        <end position="65"/>
    </location>
</feature>
<sequence>MNETAFNQTTGNQTADIEQAWNTVTSPESVEHFQHVFEAIGLELALLILVPFSVMFIYAGIRGLWEKTSFWLVYGTGLFTALIMLISFPFLLLYI</sequence>
<comment type="caution">
    <text evidence="2">The sequence shown here is derived from an EMBL/GenBank/DDBJ whole genome shotgun (WGS) entry which is preliminary data.</text>
</comment>
<dbReference type="EMBL" id="JAOPJZ010000037">
    <property type="protein sequence ID" value="MCU4754320.1"/>
    <property type="molecule type" value="Genomic_DNA"/>
</dbReference>
<evidence type="ECO:0000313" key="2">
    <source>
        <dbReference type="EMBL" id="MCU4754320.1"/>
    </source>
</evidence>
<keyword evidence="1" id="KW-0812">Transmembrane</keyword>
<organism evidence="2 3">
    <name type="scientific">Natronosalvus hydrolyticus</name>
    <dbReference type="NCBI Taxonomy" id="2979988"/>
    <lineage>
        <taxon>Archaea</taxon>
        <taxon>Methanobacteriati</taxon>
        <taxon>Methanobacteriota</taxon>
        <taxon>Stenosarchaea group</taxon>
        <taxon>Halobacteria</taxon>
        <taxon>Halobacteriales</taxon>
        <taxon>Natrialbaceae</taxon>
        <taxon>Natronosalvus</taxon>
    </lineage>
</organism>
<keyword evidence="3" id="KW-1185">Reference proteome</keyword>
<accession>A0AAP2ZD68</accession>
<evidence type="ECO:0000313" key="3">
    <source>
        <dbReference type="Proteomes" id="UP001321047"/>
    </source>
</evidence>
<name>A0AAP2ZD68_9EURY</name>
<protein>
    <submittedName>
        <fullName evidence="2">Uncharacterized protein</fullName>
    </submittedName>
</protein>
<dbReference type="RefSeq" id="WP_342810620.1">
    <property type="nucleotide sequence ID" value="NZ_JAOPJZ010000037.1"/>
</dbReference>
<gene>
    <name evidence="2" type="ORF">OB919_20460</name>
</gene>
<evidence type="ECO:0000256" key="1">
    <source>
        <dbReference type="SAM" id="Phobius"/>
    </source>
</evidence>
<keyword evidence="1" id="KW-0472">Membrane</keyword>